<organism evidence="1 2">
    <name type="scientific">Pristionchus entomophagus</name>
    <dbReference type="NCBI Taxonomy" id="358040"/>
    <lineage>
        <taxon>Eukaryota</taxon>
        <taxon>Metazoa</taxon>
        <taxon>Ecdysozoa</taxon>
        <taxon>Nematoda</taxon>
        <taxon>Chromadorea</taxon>
        <taxon>Rhabditida</taxon>
        <taxon>Rhabditina</taxon>
        <taxon>Diplogasteromorpha</taxon>
        <taxon>Diplogasteroidea</taxon>
        <taxon>Neodiplogasteridae</taxon>
        <taxon>Pristionchus</taxon>
    </lineage>
</organism>
<name>A0AAV5UDX6_9BILA</name>
<accession>A0AAV5UDX6</accession>
<proteinExistence type="predicted"/>
<keyword evidence="2" id="KW-1185">Reference proteome</keyword>
<evidence type="ECO:0000313" key="2">
    <source>
        <dbReference type="Proteomes" id="UP001432027"/>
    </source>
</evidence>
<evidence type="ECO:0000313" key="1">
    <source>
        <dbReference type="EMBL" id="GMT04574.1"/>
    </source>
</evidence>
<dbReference type="EMBL" id="BTSX01000006">
    <property type="protein sequence ID" value="GMT04574.1"/>
    <property type="molecule type" value="Genomic_DNA"/>
</dbReference>
<protein>
    <submittedName>
        <fullName evidence="1">Uncharacterized protein</fullName>
    </submittedName>
</protein>
<reference evidence="1" key="1">
    <citation type="submission" date="2023-10" db="EMBL/GenBank/DDBJ databases">
        <title>Genome assembly of Pristionchus species.</title>
        <authorList>
            <person name="Yoshida K."/>
            <person name="Sommer R.J."/>
        </authorList>
    </citation>
    <scope>NUCLEOTIDE SEQUENCE</scope>
    <source>
        <strain evidence="1">RS0144</strain>
    </source>
</reference>
<sequence>MEADKLNISEHLFTFSLPTANLNNTPYVSEPIELNGVNLLLHGAVIPNCEGNLQLVFWSEMFSSSSMQLSSRNVRLLDNQSYNTGPFTQIIRLSNRKEESAVLSIRHIAGLWNSVR</sequence>
<dbReference type="AlphaFoldDB" id="A0AAV5UDX6"/>
<comment type="caution">
    <text evidence="1">The sequence shown here is derived from an EMBL/GenBank/DDBJ whole genome shotgun (WGS) entry which is preliminary data.</text>
</comment>
<gene>
    <name evidence="1" type="ORF">PENTCL1PPCAC_26748</name>
</gene>
<dbReference type="Proteomes" id="UP001432027">
    <property type="component" value="Unassembled WGS sequence"/>
</dbReference>